<evidence type="ECO:0000256" key="1">
    <source>
        <dbReference type="SAM" id="MobiDB-lite"/>
    </source>
</evidence>
<evidence type="ECO:0000313" key="4">
    <source>
        <dbReference type="Proteomes" id="UP001150217"/>
    </source>
</evidence>
<feature type="compositionally biased region" description="Basic and acidic residues" evidence="1">
    <location>
        <begin position="83"/>
        <end position="98"/>
    </location>
</feature>
<evidence type="ECO:0000256" key="2">
    <source>
        <dbReference type="SAM" id="SignalP"/>
    </source>
</evidence>
<feature type="compositionally biased region" description="Polar residues" evidence="1">
    <location>
        <begin position="255"/>
        <end position="272"/>
    </location>
</feature>
<name>A0ABQ8VTK7_9AGAR</name>
<feature type="chain" id="PRO_5047481129" evidence="2">
    <location>
        <begin position="23"/>
        <end position="511"/>
    </location>
</feature>
<feature type="region of interest" description="Disordered" evidence="1">
    <location>
        <begin position="235"/>
        <end position="353"/>
    </location>
</feature>
<feature type="region of interest" description="Disordered" evidence="1">
    <location>
        <begin position="83"/>
        <end position="122"/>
    </location>
</feature>
<evidence type="ECO:0000313" key="3">
    <source>
        <dbReference type="EMBL" id="KAJ4499712.1"/>
    </source>
</evidence>
<proteinExistence type="predicted"/>
<organism evidence="3 4">
    <name type="scientific">Lentinula lateritia</name>
    <dbReference type="NCBI Taxonomy" id="40482"/>
    <lineage>
        <taxon>Eukaryota</taxon>
        <taxon>Fungi</taxon>
        <taxon>Dikarya</taxon>
        <taxon>Basidiomycota</taxon>
        <taxon>Agaricomycotina</taxon>
        <taxon>Agaricomycetes</taxon>
        <taxon>Agaricomycetidae</taxon>
        <taxon>Agaricales</taxon>
        <taxon>Marasmiineae</taxon>
        <taxon>Omphalotaceae</taxon>
        <taxon>Lentinula</taxon>
    </lineage>
</organism>
<feature type="compositionally biased region" description="Low complexity" evidence="1">
    <location>
        <begin position="319"/>
        <end position="340"/>
    </location>
</feature>
<dbReference type="EMBL" id="JANVFT010000009">
    <property type="protein sequence ID" value="KAJ4499712.1"/>
    <property type="molecule type" value="Genomic_DNA"/>
</dbReference>
<keyword evidence="2" id="KW-0732">Signal</keyword>
<accession>A0ABQ8VTK7</accession>
<keyword evidence="4" id="KW-1185">Reference proteome</keyword>
<sequence length="511" mass="55260">MVYSRSMLTAVIAVGAASSTLAAPMSSLPVAREVMSGGPFPPRGDPANLLVHPAAREFDVVIDHGRAHEYVKVDEELKFNSDRSVGLERRQDSEKRLDPSPATAPDTFKPPTPTTQSHGGTTAKLSSMINKVTQHPKFVSMMQNPKLLKLLQHPKIAPYANRLGLNGGEPAKNAAAAPTPPAENPVSPIASVAPQIPPLNFDRREVADPTQSDSNSFSPSPYAKSVRLARSFLVPRKDGDSGNGASGSPSGNTGIPPTSHQTSSNHGSQSTPLAPEGVHGSQESDNSWTDEPWFPPGSNAHPWLGPLNPVQHPGSGHHPASNAGPSGAPSPPGAGSNVPPHTRRAERHQEARTFAYDPTNTFCRPGTLCGRSDNPEFEQWFMDMEGNLASVYLQTSTWAGFLKTSVGQKVQQKGQGFEEYVRKRMEEKWGPPLHPDPPLTSEDFPGKLAQMERTTKLVDTYLFARTWSAFWESVIGREVTGKGPEFEAFVEAQLESKWGPPFDHHLSSHQS</sequence>
<feature type="signal peptide" evidence="2">
    <location>
        <begin position="1"/>
        <end position="22"/>
    </location>
</feature>
<protein>
    <submittedName>
        <fullName evidence="3">Uncharacterized protein</fullName>
    </submittedName>
</protein>
<comment type="caution">
    <text evidence="3">The sequence shown here is derived from an EMBL/GenBank/DDBJ whole genome shotgun (WGS) entry which is preliminary data.</text>
</comment>
<gene>
    <name evidence="3" type="ORF">C8R41DRAFT_914987</name>
</gene>
<dbReference type="Proteomes" id="UP001150217">
    <property type="component" value="Unassembled WGS sequence"/>
</dbReference>
<reference evidence="3" key="1">
    <citation type="submission" date="2022-08" db="EMBL/GenBank/DDBJ databases">
        <title>A Global Phylogenomic Analysis of the Shiitake Genus Lentinula.</title>
        <authorList>
            <consortium name="DOE Joint Genome Institute"/>
            <person name="Sierra-Patev S."/>
            <person name="Min B."/>
            <person name="Naranjo-Ortiz M."/>
            <person name="Looney B."/>
            <person name="Konkel Z."/>
            <person name="Slot J.C."/>
            <person name="Sakamoto Y."/>
            <person name="Steenwyk J.L."/>
            <person name="Rokas A."/>
            <person name="Carro J."/>
            <person name="Camarero S."/>
            <person name="Ferreira P."/>
            <person name="Molpeceres G."/>
            <person name="Ruiz-Duenas F.J."/>
            <person name="Serrano A."/>
            <person name="Henrissat B."/>
            <person name="Drula E."/>
            <person name="Hughes K.W."/>
            <person name="Mata J.L."/>
            <person name="Ishikawa N.K."/>
            <person name="Vargas-Isla R."/>
            <person name="Ushijima S."/>
            <person name="Smith C.A."/>
            <person name="Ahrendt S."/>
            <person name="Andreopoulos W."/>
            <person name="He G."/>
            <person name="Labutti K."/>
            <person name="Lipzen A."/>
            <person name="Ng V."/>
            <person name="Riley R."/>
            <person name="Sandor L."/>
            <person name="Barry K."/>
            <person name="Martinez A.T."/>
            <person name="Xiao Y."/>
            <person name="Gibbons J.G."/>
            <person name="Terashima K."/>
            <person name="Grigoriev I.V."/>
            <person name="Hibbett D.S."/>
        </authorList>
    </citation>
    <scope>NUCLEOTIDE SEQUENCE</scope>
    <source>
        <strain evidence="3">RHP3577 ss4</strain>
    </source>
</reference>
<feature type="region of interest" description="Disordered" evidence="1">
    <location>
        <begin position="170"/>
        <end position="195"/>
    </location>
</feature>